<dbReference type="AlphaFoldDB" id="A0AAP2GR67"/>
<dbReference type="InterPro" id="IPR011659">
    <property type="entry name" value="WD40"/>
</dbReference>
<dbReference type="Gene3D" id="2.120.10.30">
    <property type="entry name" value="TolB, C-terminal domain"/>
    <property type="match status" value="1"/>
</dbReference>
<protein>
    <submittedName>
        <fullName evidence="2">PD40 domain-containing protein</fullName>
    </submittedName>
</protein>
<dbReference type="SUPFAM" id="SSF48452">
    <property type="entry name" value="TPR-like"/>
    <property type="match status" value="1"/>
</dbReference>
<gene>
    <name evidence="2" type="ORF">KK083_20360</name>
</gene>
<dbReference type="SUPFAM" id="SSF82171">
    <property type="entry name" value="DPP6 N-terminal domain-like"/>
    <property type="match status" value="1"/>
</dbReference>
<dbReference type="Gene3D" id="1.25.40.10">
    <property type="entry name" value="Tetratricopeptide repeat domain"/>
    <property type="match status" value="1"/>
</dbReference>
<accession>A0AAP2GR67</accession>
<dbReference type="EMBL" id="JAHESF010000023">
    <property type="protein sequence ID" value="MBT1699262.1"/>
    <property type="molecule type" value="Genomic_DNA"/>
</dbReference>
<feature type="chain" id="PRO_5043030611" evidence="1">
    <location>
        <begin position="19"/>
        <end position="546"/>
    </location>
</feature>
<evidence type="ECO:0000313" key="3">
    <source>
        <dbReference type="Proteomes" id="UP001319200"/>
    </source>
</evidence>
<sequence>MKYSVVLVLCSLAFMAPAQQKKVSEKQKARLSRADQLFEHGHYGEAITAYEEVLEGDRRNMEVMLKIAEASFRLPDLEQASGWYQDAFAQSETGLPETVPAHHLYNYAEILLSEEQYDEALRWFGLYKQRVPEDTRSERRIRGIASLHELKKDASQYSISVVSFNSAYPDFSPSFYDSGLVFVSGRREAAAEKEKKDARGTYLDLYYTKTLPDSTFSSPIRISNALNTDFHEGPAVFYDDGRKVIFTRNNLNDKLRRSEEAIVIHLQLFAAEKDASGKTWKTPVLLAINNKDYSIGHPAISSDGLNLYFSSNKPGGYGGTDLYVSRWVNNTWSAPENLGAAVNTEGNEMFPFVAADTTLYFASNGHAGFGGLDIYRYNLAGTTEVKNMGHPVNSSKDDFGLILDAKTNTGYFSSNRQDINGDRNDNIYRLSIDLPLPQASPAPVVVQAETADPDADVYYTIQIFALRRSEVIRRSLLQDLKQVLLHEGKDGFNRYTYGKYSSIQGAIEMLQKIRAMGYNDAFVRREARYTELSKKPGIEVEKLYKH</sequence>
<comment type="caution">
    <text evidence="2">The sequence shown here is derived from an EMBL/GenBank/DDBJ whole genome shotgun (WGS) entry which is preliminary data.</text>
</comment>
<reference evidence="2 3" key="1">
    <citation type="submission" date="2021-05" db="EMBL/GenBank/DDBJ databases">
        <title>A Polyphasic approach of four new species of the genus Ohtaekwangia: Ohtaekwangia histidinii sp. nov., Ohtaekwangia cretensis sp. nov., Ohtaekwangia indiensis sp. nov., Ohtaekwangia reichenbachii sp. nov. from diverse environment.</title>
        <authorList>
            <person name="Octaviana S."/>
        </authorList>
    </citation>
    <scope>NUCLEOTIDE SEQUENCE [LARGE SCALE GENOMIC DNA]</scope>
    <source>
        <strain evidence="2 3">PWU4</strain>
    </source>
</reference>
<name>A0AAP2GR67_9BACT</name>
<keyword evidence="1" id="KW-0732">Signal</keyword>
<dbReference type="Proteomes" id="UP001319200">
    <property type="component" value="Unassembled WGS sequence"/>
</dbReference>
<proteinExistence type="predicted"/>
<organism evidence="2 3">
    <name type="scientific">Chryseosolibacter histidini</name>
    <dbReference type="NCBI Taxonomy" id="2782349"/>
    <lineage>
        <taxon>Bacteria</taxon>
        <taxon>Pseudomonadati</taxon>
        <taxon>Bacteroidota</taxon>
        <taxon>Cytophagia</taxon>
        <taxon>Cytophagales</taxon>
        <taxon>Chryseotaleaceae</taxon>
        <taxon>Chryseosolibacter</taxon>
    </lineage>
</organism>
<evidence type="ECO:0000313" key="2">
    <source>
        <dbReference type="EMBL" id="MBT1699262.1"/>
    </source>
</evidence>
<dbReference type="Pfam" id="PF13432">
    <property type="entry name" value="TPR_16"/>
    <property type="match status" value="1"/>
</dbReference>
<dbReference type="Pfam" id="PF07676">
    <property type="entry name" value="PD40"/>
    <property type="match status" value="2"/>
</dbReference>
<keyword evidence="3" id="KW-1185">Reference proteome</keyword>
<dbReference type="InterPro" id="IPR011042">
    <property type="entry name" value="6-blade_b-propeller_TolB-like"/>
</dbReference>
<dbReference type="RefSeq" id="WP_254167067.1">
    <property type="nucleotide sequence ID" value="NZ_JAHESF010000023.1"/>
</dbReference>
<evidence type="ECO:0000256" key="1">
    <source>
        <dbReference type="SAM" id="SignalP"/>
    </source>
</evidence>
<dbReference type="InterPro" id="IPR011990">
    <property type="entry name" value="TPR-like_helical_dom_sf"/>
</dbReference>
<feature type="signal peptide" evidence="1">
    <location>
        <begin position="1"/>
        <end position="18"/>
    </location>
</feature>